<dbReference type="InterPro" id="IPR036378">
    <property type="entry name" value="FAS1_dom_sf"/>
</dbReference>
<dbReference type="Gene3D" id="2.30.180.10">
    <property type="entry name" value="FAS1 domain"/>
    <property type="match status" value="1"/>
</dbReference>
<feature type="signal peptide" evidence="1">
    <location>
        <begin position="1"/>
        <end position="22"/>
    </location>
</feature>
<dbReference type="AlphaFoldDB" id="A0A6J4HXC3"/>
<evidence type="ECO:0000313" key="3">
    <source>
        <dbReference type="EMBL" id="CAA9235750.1"/>
    </source>
</evidence>
<dbReference type="InterPro" id="IPR000782">
    <property type="entry name" value="FAS1_domain"/>
</dbReference>
<sequence length="168" mass="17422">MKKFVSLLAAVAALGFAGQARAADIVDVAMSDPQFSTLVKAVKAAGLVETLKSAGPFTVFAPTNAAFAKVPKAKLNALLANKAQLKAVLLYHAIPGKKIMASDVTGMSAVASVKTAQGTTVRVTPTARVNNARIIKTDIEADNGVIHVIDTVLMPTMGKTPKPKTGHM</sequence>
<organism evidence="3">
    <name type="scientific">uncultured Armatimonadetes bacterium</name>
    <dbReference type="NCBI Taxonomy" id="157466"/>
    <lineage>
        <taxon>Bacteria</taxon>
        <taxon>Bacillati</taxon>
        <taxon>Armatimonadota</taxon>
        <taxon>environmental samples</taxon>
    </lineage>
</organism>
<dbReference type="SMART" id="SM00554">
    <property type="entry name" value="FAS1"/>
    <property type="match status" value="1"/>
</dbReference>
<protein>
    <submittedName>
        <fullName evidence="3">Sensory subunit of low CO2-induced protein complex, putative</fullName>
    </submittedName>
</protein>
<dbReference type="EMBL" id="CADCTO010000159">
    <property type="protein sequence ID" value="CAA9235750.1"/>
    <property type="molecule type" value="Genomic_DNA"/>
</dbReference>
<dbReference type="Pfam" id="PF02469">
    <property type="entry name" value="Fasciclin"/>
    <property type="match status" value="1"/>
</dbReference>
<dbReference type="PANTHER" id="PTHR10900">
    <property type="entry name" value="PERIOSTIN-RELATED"/>
    <property type="match status" value="1"/>
</dbReference>
<proteinExistence type="predicted"/>
<name>A0A6J4HXC3_9BACT</name>
<evidence type="ECO:0000259" key="2">
    <source>
        <dbReference type="PROSITE" id="PS50213"/>
    </source>
</evidence>
<reference evidence="3" key="1">
    <citation type="submission" date="2020-02" db="EMBL/GenBank/DDBJ databases">
        <authorList>
            <person name="Meier V. D."/>
        </authorList>
    </citation>
    <scope>NUCLEOTIDE SEQUENCE</scope>
    <source>
        <strain evidence="3">AVDCRST_MAG63</strain>
    </source>
</reference>
<dbReference type="FunFam" id="2.30.180.10:FF:000032">
    <property type="entry name" value="Fasciclin domain-containing protein, putative"/>
    <property type="match status" value="1"/>
</dbReference>
<feature type="chain" id="PRO_5026882688" evidence="1">
    <location>
        <begin position="23"/>
        <end position="168"/>
    </location>
</feature>
<accession>A0A6J4HXC3</accession>
<evidence type="ECO:0000256" key="1">
    <source>
        <dbReference type="SAM" id="SignalP"/>
    </source>
</evidence>
<dbReference type="SUPFAM" id="SSF82153">
    <property type="entry name" value="FAS1 domain"/>
    <property type="match status" value="1"/>
</dbReference>
<gene>
    <name evidence="3" type="ORF">AVDCRST_MAG63-1187</name>
</gene>
<feature type="domain" description="FAS1" evidence="2">
    <location>
        <begin position="22"/>
        <end position="153"/>
    </location>
</feature>
<dbReference type="GO" id="GO:0005615">
    <property type="term" value="C:extracellular space"/>
    <property type="evidence" value="ECO:0007669"/>
    <property type="project" value="TreeGrafter"/>
</dbReference>
<keyword evidence="1" id="KW-0732">Signal</keyword>
<dbReference type="PROSITE" id="PS50213">
    <property type="entry name" value="FAS1"/>
    <property type="match status" value="1"/>
</dbReference>
<dbReference type="PANTHER" id="PTHR10900:SF77">
    <property type="entry name" value="FI19380P1"/>
    <property type="match status" value="1"/>
</dbReference>
<dbReference type="InterPro" id="IPR050904">
    <property type="entry name" value="Adhesion/Biosynth-related"/>
</dbReference>